<protein>
    <submittedName>
        <fullName evidence="1">Uncharacterized protein</fullName>
    </submittedName>
</protein>
<organism evidence="1 2">
    <name type="scientific">Catharanthus roseus</name>
    <name type="common">Madagascar periwinkle</name>
    <name type="synonym">Vinca rosea</name>
    <dbReference type="NCBI Taxonomy" id="4058"/>
    <lineage>
        <taxon>Eukaryota</taxon>
        <taxon>Viridiplantae</taxon>
        <taxon>Streptophyta</taxon>
        <taxon>Embryophyta</taxon>
        <taxon>Tracheophyta</taxon>
        <taxon>Spermatophyta</taxon>
        <taxon>Magnoliopsida</taxon>
        <taxon>eudicotyledons</taxon>
        <taxon>Gunneridae</taxon>
        <taxon>Pentapetalae</taxon>
        <taxon>asterids</taxon>
        <taxon>lamiids</taxon>
        <taxon>Gentianales</taxon>
        <taxon>Apocynaceae</taxon>
        <taxon>Rauvolfioideae</taxon>
        <taxon>Vinceae</taxon>
        <taxon>Catharanthinae</taxon>
        <taxon>Catharanthus</taxon>
    </lineage>
</organism>
<name>A0ACC0B1A2_CATRO</name>
<dbReference type="Proteomes" id="UP001060085">
    <property type="component" value="Linkage Group LG04"/>
</dbReference>
<sequence length="185" mass="20461">MCPLKDEIMSNSYGPLGASPVCCQTVSNFFSLFFLLATTEGPGVSTNISSEGRLSGICRDLPTVVDCLRLTNFIALFACSIFLPPLPVRPEDDTSKTFLSSVHKKTYALKCHSNPGYIKVNLLLLLTKNHVTQTVPAVPWCIKIIKHPMGRCGRNVRRAVPTFKLPRRGFQRTAVSSTTPIYERT</sequence>
<gene>
    <name evidence="1" type="ORF">M9H77_16236</name>
</gene>
<accession>A0ACC0B1A2</accession>
<dbReference type="EMBL" id="CM044704">
    <property type="protein sequence ID" value="KAI5666383.1"/>
    <property type="molecule type" value="Genomic_DNA"/>
</dbReference>
<reference evidence="2" key="1">
    <citation type="journal article" date="2023" name="Nat. Plants">
        <title>Single-cell RNA sequencing provides a high-resolution roadmap for understanding the multicellular compartmentation of specialized metabolism.</title>
        <authorList>
            <person name="Sun S."/>
            <person name="Shen X."/>
            <person name="Li Y."/>
            <person name="Li Y."/>
            <person name="Wang S."/>
            <person name="Li R."/>
            <person name="Zhang H."/>
            <person name="Shen G."/>
            <person name="Guo B."/>
            <person name="Wei J."/>
            <person name="Xu J."/>
            <person name="St-Pierre B."/>
            <person name="Chen S."/>
            <person name="Sun C."/>
        </authorList>
    </citation>
    <scope>NUCLEOTIDE SEQUENCE [LARGE SCALE GENOMIC DNA]</scope>
</reference>
<keyword evidence="2" id="KW-1185">Reference proteome</keyword>
<comment type="caution">
    <text evidence="1">The sequence shown here is derived from an EMBL/GenBank/DDBJ whole genome shotgun (WGS) entry which is preliminary data.</text>
</comment>
<proteinExistence type="predicted"/>
<evidence type="ECO:0000313" key="2">
    <source>
        <dbReference type="Proteomes" id="UP001060085"/>
    </source>
</evidence>
<evidence type="ECO:0000313" key="1">
    <source>
        <dbReference type="EMBL" id="KAI5666383.1"/>
    </source>
</evidence>